<gene>
    <name evidence="2" type="ORF">BP5796_10487</name>
</gene>
<evidence type="ECO:0000256" key="1">
    <source>
        <dbReference type="SAM" id="MobiDB-lite"/>
    </source>
</evidence>
<evidence type="ECO:0000313" key="2">
    <source>
        <dbReference type="EMBL" id="RDW63985.1"/>
    </source>
</evidence>
<dbReference type="Proteomes" id="UP000256328">
    <property type="component" value="Unassembled WGS sequence"/>
</dbReference>
<accession>A0A3D8QQA9</accession>
<evidence type="ECO:0000313" key="3">
    <source>
        <dbReference type="Proteomes" id="UP000256328"/>
    </source>
</evidence>
<keyword evidence="3" id="KW-1185">Reference proteome</keyword>
<reference evidence="2 3" key="1">
    <citation type="journal article" date="2018" name="IMA Fungus">
        <title>IMA Genome-F 9: Draft genome sequence of Annulohypoxylon stygium, Aspergillus mulundensis, Berkeleyomyces basicola (syn. Thielaviopsis basicola), Ceratocystis smalleyi, two Cercospora beticola strains, Coleophoma cylindrospora, Fusarium fracticaudum, Phialophora cf. hyalina, and Morchella septimelata.</title>
        <authorList>
            <person name="Wingfield B.D."/>
            <person name="Bills G.F."/>
            <person name="Dong Y."/>
            <person name="Huang W."/>
            <person name="Nel W.J."/>
            <person name="Swalarsk-Parry B.S."/>
            <person name="Vaghefi N."/>
            <person name="Wilken P.M."/>
            <person name="An Z."/>
            <person name="de Beer Z.W."/>
            <person name="De Vos L."/>
            <person name="Chen L."/>
            <person name="Duong T.A."/>
            <person name="Gao Y."/>
            <person name="Hammerbacher A."/>
            <person name="Kikkert J.R."/>
            <person name="Li Y."/>
            <person name="Li H."/>
            <person name="Li K."/>
            <person name="Li Q."/>
            <person name="Liu X."/>
            <person name="Ma X."/>
            <person name="Naidoo K."/>
            <person name="Pethybridge S.J."/>
            <person name="Sun J."/>
            <person name="Steenkamp E.T."/>
            <person name="van der Nest M.A."/>
            <person name="van Wyk S."/>
            <person name="Wingfield M.J."/>
            <person name="Xiong C."/>
            <person name="Yue Q."/>
            <person name="Zhang X."/>
        </authorList>
    </citation>
    <scope>NUCLEOTIDE SEQUENCE [LARGE SCALE GENOMIC DNA]</scope>
    <source>
        <strain evidence="2 3">BP5796</strain>
    </source>
</reference>
<feature type="compositionally biased region" description="Polar residues" evidence="1">
    <location>
        <begin position="49"/>
        <end position="75"/>
    </location>
</feature>
<name>A0A3D8QQA9_9HELO</name>
<feature type="region of interest" description="Disordered" evidence="1">
    <location>
        <begin position="49"/>
        <end position="130"/>
    </location>
</feature>
<protein>
    <submittedName>
        <fullName evidence="2">Uncharacterized protein</fullName>
    </submittedName>
</protein>
<dbReference type="AlphaFoldDB" id="A0A3D8QQA9"/>
<organism evidence="2 3">
    <name type="scientific">Coleophoma crateriformis</name>
    <dbReference type="NCBI Taxonomy" id="565419"/>
    <lineage>
        <taxon>Eukaryota</taxon>
        <taxon>Fungi</taxon>
        <taxon>Dikarya</taxon>
        <taxon>Ascomycota</taxon>
        <taxon>Pezizomycotina</taxon>
        <taxon>Leotiomycetes</taxon>
        <taxon>Helotiales</taxon>
        <taxon>Dermateaceae</taxon>
        <taxon>Coleophoma</taxon>
    </lineage>
</organism>
<dbReference type="OrthoDB" id="5285218at2759"/>
<feature type="compositionally biased region" description="Basic and acidic residues" evidence="1">
    <location>
        <begin position="105"/>
        <end position="130"/>
    </location>
</feature>
<sequence>MVNLIDLINQKLELFRLEQRYTRRRNRRSTFVSEAEYVNGEYIYSPTSSYSAQITGNSSKSGSSTDTADTSNNAGEQEKKLSRRLSKMAMGGLDWRQGGPRKQNKKEEGRRSKVSVREIHWDGGVRSQDD</sequence>
<dbReference type="EMBL" id="PDLN01000016">
    <property type="protein sequence ID" value="RDW63985.1"/>
    <property type="molecule type" value="Genomic_DNA"/>
</dbReference>
<comment type="caution">
    <text evidence="2">The sequence shown here is derived from an EMBL/GenBank/DDBJ whole genome shotgun (WGS) entry which is preliminary data.</text>
</comment>
<proteinExistence type="predicted"/>